<dbReference type="SMART" id="SM00267">
    <property type="entry name" value="GGDEF"/>
    <property type="match status" value="1"/>
</dbReference>
<dbReference type="GO" id="GO:0000155">
    <property type="term" value="F:phosphorelay sensor kinase activity"/>
    <property type="evidence" value="ECO:0007669"/>
    <property type="project" value="InterPro"/>
</dbReference>
<protein>
    <submittedName>
        <fullName evidence="8">GGDEF domain-containing protein</fullName>
    </submittedName>
</protein>
<evidence type="ECO:0000313" key="9">
    <source>
        <dbReference type="Proteomes" id="UP000306888"/>
    </source>
</evidence>
<dbReference type="RefSeq" id="WP_136007353.1">
    <property type="nucleotide sequence ID" value="NZ_SRYR01000005.1"/>
</dbReference>
<sequence>MVLSFFQNACILITFLSIIQHFARDKNIFENLSINKRIIVGIYSAILGVILMINTVPVTDEVIIDFRYVPILLSALYCGYLPSVISSIIIGIFRFLFFGVSTSSIIGLIAALVIGIGFGFISSLKVSKRTKYIYSIIIVSVVSIASLAIVLEDFILIFKSLIMIIVGYSIVSYFSIKYTDYIIEIIEIYQKLKKEASKDYLTGLNNVREFNDSFNRVSNLTIRRGEELSALLIDVDYFKNINDTYGHDAGDTILKELARIFLDICRDYDVISRMGGEEFSVLLLNCPKFKAFKIAEKIRKKTENTDFYISENKAIKITISIGISSYPELTNKTDNLIKDADIALYEAKNSGRNKVVILNEKKLKDS</sequence>
<dbReference type="Proteomes" id="UP000306888">
    <property type="component" value="Unassembled WGS sequence"/>
</dbReference>
<keyword evidence="5 6" id="KW-0472">Membrane</keyword>
<dbReference type="OrthoDB" id="9805474at2"/>
<feature type="transmembrane region" description="Helical" evidence="6">
    <location>
        <begin position="68"/>
        <end position="90"/>
    </location>
</feature>
<dbReference type="InterPro" id="IPR011620">
    <property type="entry name" value="Sig_transdc_His_kinase_LytS_TM"/>
</dbReference>
<gene>
    <name evidence="8" type="ORF">E5347_11380</name>
</gene>
<feature type="transmembrane region" description="Helical" evidence="6">
    <location>
        <begin position="96"/>
        <end position="120"/>
    </location>
</feature>
<dbReference type="PROSITE" id="PS50887">
    <property type="entry name" value="GGDEF"/>
    <property type="match status" value="1"/>
</dbReference>
<dbReference type="PANTHER" id="PTHR45138:SF9">
    <property type="entry name" value="DIGUANYLATE CYCLASE DGCM-RELATED"/>
    <property type="match status" value="1"/>
</dbReference>
<keyword evidence="3 6" id="KW-0812">Transmembrane</keyword>
<dbReference type="NCBIfam" id="TIGR00254">
    <property type="entry name" value="GGDEF"/>
    <property type="match status" value="1"/>
</dbReference>
<dbReference type="GO" id="GO:0005886">
    <property type="term" value="C:plasma membrane"/>
    <property type="evidence" value="ECO:0007669"/>
    <property type="project" value="UniProtKB-SubCell"/>
</dbReference>
<comment type="subcellular location">
    <subcellularLocation>
        <location evidence="1">Cell membrane</location>
        <topology evidence="1">Multi-pass membrane protein</topology>
    </subcellularLocation>
</comment>
<dbReference type="FunFam" id="3.30.70.270:FF:000001">
    <property type="entry name" value="Diguanylate cyclase domain protein"/>
    <property type="match status" value="1"/>
</dbReference>
<dbReference type="InterPro" id="IPR043128">
    <property type="entry name" value="Rev_trsase/Diguanyl_cyclase"/>
</dbReference>
<feature type="domain" description="GGDEF" evidence="7">
    <location>
        <begin position="226"/>
        <end position="360"/>
    </location>
</feature>
<dbReference type="GO" id="GO:1902201">
    <property type="term" value="P:negative regulation of bacterial-type flagellum-dependent cell motility"/>
    <property type="evidence" value="ECO:0007669"/>
    <property type="project" value="TreeGrafter"/>
</dbReference>
<evidence type="ECO:0000256" key="5">
    <source>
        <dbReference type="ARBA" id="ARBA00023136"/>
    </source>
</evidence>
<dbReference type="SUPFAM" id="SSF55073">
    <property type="entry name" value="Nucleotide cyclase"/>
    <property type="match status" value="1"/>
</dbReference>
<comment type="caution">
    <text evidence="8">The sequence shown here is derived from an EMBL/GenBank/DDBJ whole genome shotgun (WGS) entry which is preliminary data.</text>
</comment>
<keyword evidence="2" id="KW-1003">Cell membrane</keyword>
<evidence type="ECO:0000313" key="8">
    <source>
        <dbReference type="EMBL" id="TGY41910.1"/>
    </source>
</evidence>
<name>A0A4V3RL07_9CLOT</name>
<dbReference type="InterPro" id="IPR000160">
    <property type="entry name" value="GGDEF_dom"/>
</dbReference>
<dbReference type="Gene3D" id="3.30.70.270">
    <property type="match status" value="1"/>
</dbReference>
<keyword evidence="9" id="KW-1185">Reference proteome</keyword>
<evidence type="ECO:0000256" key="4">
    <source>
        <dbReference type="ARBA" id="ARBA00022989"/>
    </source>
</evidence>
<feature type="transmembrane region" description="Helical" evidence="6">
    <location>
        <begin position="5"/>
        <end position="23"/>
    </location>
</feature>
<evidence type="ECO:0000256" key="6">
    <source>
        <dbReference type="SAM" id="Phobius"/>
    </source>
</evidence>
<dbReference type="Gene3D" id="1.10.1760.20">
    <property type="match status" value="1"/>
</dbReference>
<proteinExistence type="predicted"/>
<dbReference type="GO" id="GO:0071555">
    <property type="term" value="P:cell wall organization"/>
    <property type="evidence" value="ECO:0007669"/>
    <property type="project" value="InterPro"/>
</dbReference>
<dbReference type="InterPro" id="IPR029787">
    <property type="entry name" value="Nucleotide_cyclase"/>
</dbReference>
<evidence type="ECO:0000256" key="1">
    <source>
        <dbReference type="ARBA" id="ARBA00004651"/>
    </source>
</evidence>
<dbReference type="Pfam" id="PF00990">
    <property type="entry name" value="GGDEF"/>
    <property type="match status" value="1"/>
</dbReference>
<dbReference type="PANTHER" id="PTHR45138">
    <property type="entry name" value="REGULATORY COMPONENTS OF SENSORY TRANSDUCTION SYSTEM"/>
    <property type="match status" value="1"/>
</dbReference>
<feature type="transmembrane region" description="Helical" evidence="6">
    <location>
        <begin position="157"/>
        <end position="176"/>
    </location>
</feature>
<organism evidence="8 9">
    <name type="scientific">Clostridium sartagoforme</name>
    <dbReference type="NCBI Taxonomy" id="84031"/>
    <lineage>
        <taxon>Bacteria</taxon>
        <taxon>Bacillati</taxon>
        <taxon>Bacillota</taxon>
        <taxon>Clostridia</taxon>
        <taxon>Eubacteriales</taxon>
        <taxon>Clostridiaceae</taxon>
        <taxon>Clostridium</taxon>
    </lineage>
</organism>
<evidence type="ECO:0000256" key="2">
    <source>
        <dbReference type="ARBA" id="ARBA00022475"/>
    </source>
</evidence>
<dbReference type="InterPro" id="IPR050469">
    <property type="entry name" value="Diguanylate_Cyclase"/>
</dbReference>
<accession>A0A4V3RL07</accession>
<keyword evidence="4 6" id="KW-1133">Transmembrane helix</keyword>
<evidence type="ECO:0000259" key="7">
    <source>
        <dbReference type="PROSITE" id="PS50887"/>
    </source>
</evidence>
<dbReference type="GO" id="GO:0043709">
    <property type="term" value="P:cell adhesion involved in single-species biofilm formation"/>
    <property type="evidence" value="ECO:0007669"/>
    <property type="project" value="TreeGrafter"/>
</dbReference>
<dbReference type="GO" id="GO:0052621">
    <property type="term" value="F:diguanylate cyclase activity"/>
    <property type="evidence" value="ECO:0007669"/>
    <property type="project" value="TreeGrafter"/>
</dbReference>
<feature type="transmembrane region" description="Helical" evidence="6">
    <location>
        <begin position="38"/>
        <end position="56"/>
    </location>
</feature>
<dbReference type="EMBL" id="SRYR01000005">
    <property type="protein sequence ID" value="TGY41910.1"/>
    <property type="molecule type" value="Genomic_DNA"/>
</dbReference>
<feature type="transmembrane region" description="Helical" evidence="6">
    <location>
        <begin position="132"/>
        <end position="151"/>
    </location>
</feature>
<dbReference type="CDD" id="cd01949">
    <property type="entry name" value="GGDEF"/>
    <property type="match status" value="1"/>
</dbReference>
<evidence type="ECO:0000256" key="3">
    <source>
        <dbReference type="ARBA" id="ARBA00022692"/>
    </source>
</evidence>
<dbReference type="Pfam" id="PF07694">
    <property type="entry name" value="5TM-5TMR_LYT"/>
    <property type="match status" value="1"/>
</dbReference>
<reference evidence="8 9" key="1">
    <citation type="submission" date="2019-04" db="EMBL/GenBank/DDBJ databases">
        <title>Microbes associate with the intestines of laboratory mice.</title>
        <authorList>
            <person name="Navarre W."/>
            <person name="Wong E."/>
            <person name="Huang K."/>
            <person name="Tropini C."/>
            <person name="Ng K."/>
            <person name="Yu B."/>
        </authorList>
    </citation>
    <scope>NUCLEOTIDE SEQUENCE [LARGE SCALE GENOMIC DNA]</scope>
    <source>
        <strain evidence="8 9">NM50_B9-20</strain>
    </source>
</reference>
<dbReference type="AlphaFoldDB" id="A0A4V3RL07"/>